<name>A0AAN8SH01_POLSC</name>
<dbReference type="EMBL" id="JAWJWE010000001">
    <property type="protein sequence ID" value="KAK6644135.1"/>
    <property type="molecule type" value="Genomic_DNA"/>
</dbReference>
<reference evidence="2 3" key="1">
    <citation type="submission" date="2023-10" db="EMBL/GenBank/DDBJ databases">
        <title>Genomes of two closely related lineages of the louse Polyplax serrata with different host specificities.</title>
        <authorList>
            <person name="Martinu J."/>
            <person name="Tarabai H."/>
            <person name="Stefka J."/>
            <person name="Hypsa V."/>
        </authorList>
    </citation>
    <scope>NUCLEOTIDE SEQUENCE [LARGE SCALE GENOMIC DNA]</scope>
    <source>
        <strain evidence="2">HR10_N</strain>
    </source>
</reference>
<sequence>MDELESLDVRHTTEWALLFPLRTGLLSLKSSFNSLAESDTVLDDLYKAEYYSQQNISTRKMTSGNSSARSSVENLHPFPNVRMRRRSSMSDLDKIGGLQVKASNISRSATSNSYDHECRSTPNSPHARYMSQMHKSDNVRGSIGDFMNFKRFGGSSGFRTETIIAKTVPLTTVTKKSNRECHPLRRKLLNDDEYCLKASKTSLKGSRSSFDESRSSMESIDGYLKSNRNRKCGIAFSENIIMQHFIKNPYELEKSDLPVMELIESMENVPSSQSKSVNSGATLVLSVQNGESPEVPLSGSQRTERLSRLIRQHRSTHQLYANISVSFYSPRLKLVFCSIFAISTNLRCGKRFPEIRNNMIRRY</sequence>
<feature type="region of interest" description="Disordered" evidence="1">
    <location>
        <begin position="109"/>
        <end position="128"/>
    </location>
</feature>
<evidence type="ECO:0000313" key="3">
    <source>
        <dbReference type="Proteomes" id="UP001372834"/>
    </source>
</evidence>
<comment type="caution">
    <text evidence="2">The sequence shown here is derived from an EMBL/GenBank/DDBJ whole genome shotgun (WGS) entry which is preliminary data.</text>
</comment>
<protein>
    <submittedName>
        <fullName evidence="2">Uncharacterized protein</fullName>
    </submittedName>
</protein>
<dbReference type="Proteomes" id="UP001372834">
    <property type="component" value="Unassembled WGS sequence"/>
</dbReference>
<evidence type="ECO:0000256" key="1">
    <source>
        <dbReference type="SAM" id="MobiDB-lite"/>
    </source>
</evidence>
<proteinExistence type="predicted"/>
<evidence type="ECO:0000313" key="2">
    <source>
        <dbReference type="EMBL" id="KAK6644135.1"/>
    </source>
</evidence>
<gene>
    <name evidence="2" type="ORF">RUM43_000402</name>
</gene>
<dbReference type="AlphaFoldDB" id="A0AAN8SH01"/>
<organism evidence="2 3">
    <name type="scientific">Polyplax serrata</name>
    <name type="common">Common mouse louse</name>
    <dbReference type="NCBI Taxonomy" id="468196"/>
    <lineage>
        <taxon>Eukaryota</taxon>
        <taxon>Metazoa</taxon>
        <taxon>Ecdysozoa</taxon>
        <taxon>Arthropoda</taxon>
        <taxon>Hexapoda</taxon>
        <taxon>Insecta</taxon>
        <taxon>Pterygota</taxon>
        <taxon>Neoptera</taxon>
        <taxon>Paraneoptera</taxon>
        <taxon>Psocodea</taxon>
        <taxon>Troctomorpha</taxon>
        <taxon>Phthiraptera</taxon>
        <taxon>Anoplura</taxon>
        <taxon>Polyplacidae</taxon>
        <taxon>Polyplax</taxon>
    </lineage>
</organism>
<accession>A0AAN8SH01</accession>